<organism evidence="1 2">
    <name type="scientific">Leptotrombidium deliense</name>
    <dbReference type="NCBI Taxonomy" id="299467"/>
    <lineage>
        <taxon>Eukaryota</taxon>
        <taxon>Metazoa</taxon>
        <taxon>Ecdysozoa</taxon>
        <taxon>Arthropoda</taxon>
        <taxon>Chelicerata</taxon>
        <taxon>Arachnida</taxon>
        <taxon>Acari</taxon>
        <taxon>Acariformes</taxon>
        <taxon>Trombidiformes</taxon>
        <taxon>Prostigmata</taxon>
        <taxon>Anystina</taxon>
        <taxon>Parasitengona</taxon>
        <taxon>Trombiculoidea</taxon>
        <taxon>Trombiculidae</taxon>
        <taxon>Leptotrombidium</taxon>
    </lineage>
</organism>
<dbReference type="AlphaFoldDB" id="A0A443RZE8"/>
<protein>
    <submittedName>
        <fullName evidence="1">Uncharacterized protein</fullName>
    </submittedName>
</protein>
<proteinExistence type="predicted"/>
<name>A0A443RZE8_9ACAR</name>
<dbReference type="EMBL" id="NCKV01016367">
    <property type="protein sequence ID" value="RWS20641.1"/>
    <property type="molecule type" value="Genomic_DNA"/>
</dbReference>
<dbReference type="Proteomes" id="UP000288716">
    <property type="component" value="Unassembled WGS sequence"/>
</dbReference>
<reference evidence="1 2" key="1">
    <citation type="journal article" date="2018" name="Gigascience">
        <title>Genomes of trombidid mites reveal novel predicted allergens and laterally-transferred genes associated with secondary metabolism.</title>
        <authorList>
            <person name="Dong X."/>
            <person name="Chaisiri K."/>
            <person name="Xia D."/>
            <person name="Armstrong S.D."/>
            <person name="Fang Y."/>
            <person name="Donnelly M.J."/>
            <person name="Kadowaki T."/>
            <person name="McGarry J.W."/>
            <person name="Darby A.C."/>
            <person name="Makepeace B.L."/>
        </authorList>
    </citation>
    <scope>NUCLEOTIDE SEQUENCE [LARGE SCALE GENOMIC DNA]</scope>
    <source>
        <strain evidence="1">UoL-UT</strain>
    </source>
</reference>
<dbReference type="VEuPathDB" id="VectorBase:LDEU011399"/>
<evidence type="ECO:0000313" key="2">
    <source>
        <dbReference type="Proteomes" id="UP000288716"/>
    </source>
</evidence>
<comment type="caution">
    <text evidence="1">The sequence shown here is derived from an EMBL/GenBank/DDBJ whole genome shotgun (WGS) entry which is preliminary data.</text>
</comment>
<evidence type="ECO:0000313" key="1">
    <source>
        <dbReference type="EMBL" id="RWS20641.1"/>
    </source>
</evidence>
<keyword evidence="2" id="KW-1185">Reference proteome</keyword>
<sequence>MEAVCLKPDFLGTTYLNMSSIRLLVTLNISSS</sequence>
<accession>A0A443RZE8</accession>
<gene>
    <name evidence="1" type="ORF">B4U80_07108</name>
</gene>